<evidence type="ECO:0000313" key="2">
    <source>
        <dbReference type="EMBL" id="MBP2383304.1"/>
    </source>
</evidence>
<evidence type="ECO:0000256" key="1">
    <source>
        <dbReference type="SAM" id="Phobius"/>
    </source>
</evidence>
<feature type="transmembrane region" description="Helical" evidence="1">
    <location>
        <begin position="7"/>
        <end position="29"/>
    </location>
</feature>
<dbReference type="EMBL" id="JAGIOD010000002">
    <property type="protein sequence ID" value="MBP2383304.1"/>
    <property type="molecule type" value="Genomic_DNA"/>
</dbReference>
<keyword evidence="1" id="KW-0812">Transmembrane</keyword>
<keyword evidence="1" id="KW-0472">Membrane</keyword>
<feature type="transmembrane region" description="Helical" evidence="1">
    <location>
        <begin position="84"/>
        <end position="106"/>
    </location>
</feature>
<accession>A0ABS4X6G0</accession>
<comment type="caution">
    <text evidence="2">The sequence shown here is derived from an EMBL/GenBank/DDBJ whole genome shotgun (WGS) entry which is preliminary data.</text>
</comment>
<evidence type="ECO:0008006" key="4">
    <source>
        <dbReference type="Google" id="ProtNLM"/>
    </source>
</evidence>
<organism evidence="2 3">
    <name type="scientific">Brachybacterium sacelli</name>
    <dbReference type="NCBI Taxonomy" id="173364"/>
    <lineage>
        <taxon>Bacteria</taxon>
        <taxon>Bacillati</taxon>
        <taxon>Actinomycetota</taxon>
        <taxon>Actinomycetes</taxon>
        <taxon>Micrococcales</taxon>
        <taxon>Dermabacteraceae</taxon>
        <taxon>Brachybacterium</taxon>
    </lineage>
</organism>
<reference evidence="2 3" key="1">
    <citation type="submission" date="2021-03" db="EMBL/GenBank/DDBJ databases">
        <title>Sequencing the genomes of 1000 actinobacteria strains.</title>
        <authorList>
            <person name="Klenk H.-P."/>
        </authorList>
    </citation>
    <scope>NUCLEOTIDE SEQUENCE [LARGE SCALE GENOMIC DNA]</scope>
    <source>
        <strain evidence="2 3">DSM 14566</strain>
    </source>
</reference>
<dbReference type="RefSeq" id="WP_209903978.1">
    <property type="nucleotide sequence ID" value="NZ_BAAAJW010000005.1"/>
</dbReference>
<name>A0ABS4X6G0_9MICO</name>
<keyword evidence="1" id="KW-1133">Transmembrane helix</keyword>
<feature type="transmembrane region" description="Helical" evidence="1">
    <location>
        <begin position="49"/>
        <end position="72"/>
    </location>
</feature>
<dbReference type="Proteomes" id="UP001519290">
    <property type="component" value="Unassembled WGS sequence"/>
</dbReference>
<gene>
    <name evidence="2" type="ORF">JOF43_003293</name>
</gene>
<keyword evidence="3" id="KW-1185">Reference proteome</keyword>
<proteinExistence type="predicted"/>
<sequence>MFWKSYGLVIGWLFVVGIVTAGVFLFVVFTRLVPLDRGEESALVLMPFYGAFFGALTAAAASALYAICMILWTRERNRSITSRAWLGALSAGTGALVFWIVFGFSLSGISGLPVWSGIGAGSAALAMLTAGSFTSRASRRADAKQTGSA</sequence>
<feature type="transmembrane region" description="Helical" evidence="1">
    <location>
        <begin position="112"/>
        <end position="134"/>
    </location>
</feature>
<protein>
    <recommendedName>
        <fullName evidence="4">Permease</fullName>
    </recommendedName>
</protein>
<evidence type="ECO:0000313" key="3">
    <source>
        <dbReference type="Proteomes" id="UP001519290"/>
    </source>
</evidence>